<comment type="similarity">
    <text evidence="1">Belongs to the NAD(P)-dependent epimerase/dehydratase family.</text>
</comment>
<proteinExistence type="inferred from homology"/>
<dbReference type="Pfam" id="PF01370">
    <property type="entry name" value="Epimerase"/>
    <property type="match status" value="1"/>
</dbReference>
<dbReference type="AlphaFoldDB" id="A0A1H9UXY4"/>
<organism evidence="3 4">
    <name type="scientific">Lentzea albida</name>
    <dbReference type="NCBI Taxonomy" id="65499"/>
    <lineage>
        <taxon>Bacteria</taxon>
        <taxon>Bacillati</taxon>
        <taxon>Actinomycetota</taxon>
        <taxon>Actinomycetes</taxon>
        <taxon>Pseudonocardiales</taxon>
        <taxon>Pseudonocardiaceae</taxon>
        <taxon>Lentzea</taxon>
    </lineage>
</organism>
<protein>
    <submittedName>
        <fullName evidence="3">Nucleoside-diphosphate-sugar epimerase</fullName>
    </submittedName>
</protein>
<dbReference type="InterPro" id="IPR036291">
    <property type="entry name" value="NAD(P)-bd_dom_sf"/>
</dbReference>
<evidence type="ECO:0000313" key="4">
    <source>
        <dbReference type="Proteomes" id="UP000199503"/>
    </source>
</evidence>
<dbReference type="RefSeq" id="WP_089922452.1">
    <property type="nucleotide sequence ID" value="NZ_FOFV01000016.1"/>
</dbReference>
<dbReference type="Proteomes" id="UP000199503">
    <property type="component" value="Unassembled WGS sequence"/>
</dbReference>
<evidence type="ECO:0000259" key="2">
    <source>
        <dbReference type="Pfam" id="PF01370"/>
    </source>
</evidence>
<evidence type="ECO:0000256" key="1">
    <source>
        <dbReference type="ARBA" id="ARBA00007637"/>
    </source>
</evidence>
<dbReference type="Gene3D" id="3.40.50.720">
    <property type="entry name" value="NAD(P)-binding Rossmann-like Domain"/>
    <property type="match status" value="1"/>
</dbReference>
<sequence length="257" mass="27793">MDVIGRGFLATNLARIAGKHHDVVAFAAGSSSTVATSSDEFGRETGILHDAIGRCRAEGKMFVYFSTASAAMYGSPDSPGTEDGPVYPGNAYGRHKLAMEALIRASGVAHLVLRLGHLVGPEQPPHQMMPTLVAQVRSGEIEVWRGAHRDLVDVLDVVRLLDAMLTVRVSDEVVNVASGVPVPVEDVVAHLENRLRVPLRKSYRDAFARHDISLAKLTRLAPVVRELGFGPHYYRRVVDRYLSATTGVPLEVLPSAG</sequence>
<dbReference type="CDD" id="cd08946">
    <property type="entry name" value="SDR_e"/>
    <property type="match status" value="1"/>
</dbReference>
<accession>A0A1H9UXY4</accession>
<reference evidence="4" key="1">
    <citation type="submission" date="2016-10" db="EMBL/GenBank/DDBJ databases">
        <authorList>
            <person name="Varghese N."/>
            <person name="Submissions S."/>
        </authorList>
    </citation>
    <scope>NUCLEOTIDE SEQUENCE [LARGE SCALE GENOMIC DNA]</scope>
    <source>
        <strain evidence="4">DSM 44437</strain>
    </source>
</reference>
<dbReference type="EMBL" id="FOFV01000016">
    <property type="protein sequence ID" value="SES14201.1"/>
    <property type="molecule type" value="Genomic_DNA"/>
</dbReference>
<gene>
    <name evidence="3" type="ORF">SAMN04488000_116215</name>
</gene>
<dbReference type="STRING" id="65499.SAMN04488000_116215"/>
<dbReference type="SUPFAM" id="SSF51735">
    <property type="entry name" value="NAD(P)-binding Rossmann-fold domains"/>
    <property type="match status" value="1"/>
</dbReference>
<dbReference type="InterPro" id="IPR001509">
    <property type="entry name" value="Epimerase_deHydtase"/>
</dbReference>
<dbReference type="OrthoDB" id="3360397at2"/>
<name>A0A1H9UXY4_9PSEU</name>
<evidence type="ECO:0000313" key="3">
    <source>
        <dbReference type="EMBL" id="SES14201.1"/>
    </source>
</evidence>
<keyword evidence="4" id="KW-1185">Reference proteome</keyword>
<feature type="domain" description="NAD-dependent epimerase/dehydratase" evidence="2">
    <location>
        <begin position="20"/>
        <end position="177"/>
    </location>
</feature>
<dbReference type="PANTHER" id="PTHR43000">
    <property type="entry name" value="DTDP-D-GLUCOSE 4,6-DEHYDRATASE-RELATED"/>
    <property type="match status" value="1"/>
</dbReference>